<evidence type="ECO:0000313" key="8">
    <source>
        <dbReference type="Proteomes" id="UP000749559"/>
    </source>
</evidence>
<evidence type="ECO:0000256" key="5">
    <source>
        <dbReference type="RuleBase" id="RU000363"/>
    </source>
</evidence>
<evidence type="ECO:0000256" key="2">
    <source>
        <dbReference type="ARBA" id="ARBA00006484"/>
    </source>
</evidence>
<dbReference type="FunFam" id="3.40.50.720:FF:000137">
    <property type="entry name" value="Hydroxysteroid (17-beta) dehydrogenase 3"/>
    <property type="match status" value="1"/>
</dbReference>
<dbReference type="CDD" id="cd05356">
    <property type="entry name" value="17beta-HSD1_like_SDR_c"/>
    <property type="match status" value="1"/>
</dbReference>
<dbReference type="GO" id="GO:0016491">
    <property type="term" value="F:oxidoreductase activity"/>
    <property type="evidence" value="ECO:0007669"/>
    <property type="project" value="UniProtKB-KW"/>
</dbReference>
<dbReference type="GO" id="GO:0005783">
    <property type="term" value="C:endoplasmic reticulum"/>
    <property type="evidence" value="ECO:0007669"/>
    <property type="project" value="UniProtKB-SubCell"/>
</dbReference>
<dbReference type="PROSITE" id="PS00061">
    <property type="entry name" value="ADH_SHORT"/>
    <property type="match status" value="1"/>
</dbReference>
<dbReference type="AlphaFoldDB" id="A0A8S4NZA3"/>
<dbReference type="EMBL" id="CAIIXF020000006">
    <property type="protein sequence ID" value="CAH1785958.1"/>
    <property type="molecule type" value="Genomic_DNA"/>
</dbReference>
<name>A0A8S4NZA3_OWEFU</name>
<keyword evidence="6" id="KW-1133">Transmembrane helix</keyword>
<dbReference type="InterPro" id="IPR020904">
    <property type="entry name" value="Sc_DH/Rdtase_CS"/>
</dbReference>
<keyword evidence="8" id="KW-1185">Reference proteome</keyword>
<keyword evidence="4" id="KW-0560">Oxidoreductase</keyword>
<dbReference type="PIRSF" id="PIRSF000126">
    <property type="entry name" value="11-beta-HSD1"/>
    <property type="match status" value="1"/>
</dbReference>
<dbReference type="Proteomes" id="UP000749559">
    <property type="component" value="Unassembled WGS sequence"/>
</dbReference>
<feature type="non-terminal residue" evidence="7">
    <location>
        <position position="339"/>
    </location>
</feature>
<dbReference type="InterPro" id="IPR036291">
    <property type="entry name" value="NAD(P)-bd_dom_sf"/>
</dbReference>
<proteinExistence type="inferred from homology"/>
<evidence type="ECO:0000256" key="4">
    <source>
        <dbReference type="ARBA" id="ARBA00023002"/>
    </source>
</evidence>
<protein>
    <submittedName>
        <fullName evidence="7">Uncharacterized protein</fullName>
    </submittedName>
</protein>
<dbReference type="SUPFAM" id="SSF51735">
    <property type="entry name" value="NAD(P)-binding Rossmann-fold domains"/>
    <property type="match status" value="1"/>
</dbReference>
<dbReference type="PRINTS" id="PR00080">
    <property type="entry name" value="SDRFAMILY"/>
</dbReference>
<dbReference type="InterPro" id="IPR051019">
    <property type="entry name" value="VLCFA-Steroid_DH"/>
</dbReference>
<comment type="subcellular location">
    <subcellularLocation>
        <location evidence="1">Endoplasmic reticulum</location>
    </subcellularLocation>
</comment>
<feature type="transmembrane region" description="Helical" evidence="6">
    <location>
        <begin position="28"/>
        <end position="52"/>
    </location>
</feature>
<dbReference type="PANTHER" id="PTHR43899:SF13">
    <property type="entry name" value="RH59310P"/>
    <property type="match status" value="1"/>
</dbReference>
<evidence type="ECO:0000256" key="1">
    <source>
        <dbReference type="ARBA" id="ARBA00004240"/>
    </source>
</evidence>
<comment type="similarity">
    <text evidence="2 5">Belongs to the short-chain dehydrogenases/reductases (SDR) family.</text>
</comment>
<dbReference type="InterPro" id="IPR002347">
    <property type="entry name" value="SDR_fam"/>
</dbReference>
<dbReference type="OrthoDB" id="5545019at2759"/>
<gene>
    <name evidence="7" type="ORF">OFUS_LOCUS11944</name>
</gene>
<accession>A0A8S4NZA3</accession>
<organism evidence="7 8">
    <name type="scientific">Owenia fusiformis</name>
    <name type="common">Polychaete worm</name>
    <dbReference type="NCBI Taxonomy" id="6347"/>
    <lineage>
        <taxon>Eukaryota</taxon>
        <taxon>Metazoa</taxon>
        <taxon>Spiralia</taxon>
        <taxon>Lophotrochozoa</taxon>
        <taxon>Annelida</taxon>
        <taxon>Polychaeta</taxon>
        <taxon>Sedentaria</taxon>
        <taxon>Canalipalpata</taxon>
        <taxon>Sabellida</taxon>
        <taxon>Oweniida</taxon>
        <taxon>Oweniidae</taxon>
        <taxon>Owenia</taxon>
    </lineage>
</organism>
<dbReference type="PRINTS" id="PR00081">
    <property type="entry name" value="GDHRDH"/>
</dbReference>
<keyword evidence="6" id="KW-0812">Transmembrane</keyword>
<sequence length="339" mass="37191">FCYPTLTFCTGESTMAPVDKMLGDYTRFFAIFGAVSASYVALKVVSAILSVFKNHVLAGPLGLSTNLKKFGSWAVVTGATDGIGKAYAQQLAKLGFNIVLISRNPDKLADVALEIESKEKVKTKSIPVDFTGGVEIYDKIGQDLSNMDIGVLVNNVGMAYEHPEFFLEIEGGNKKLIDLINCNIYSVTLMTKAIMPGMVERRKGAIINISSASAVHPNPLMTVYSATKAYMDFFSRALQAEYKSKGIIVQSVLPSFVATKLSKIRRPTFFAPDPTTYVKGALSTVGVESRTFGCLSHAMQFNLVLSKIPEAWYFKLAFAALMPVRKNGLKRKEQRQKME</sequence>
<evidence type="ECO:0000313" key="7">
    <source>
        <dbReference type="EMBL" id="CAH1785958.1"/>
    </source>
</evidence>
<reference evidence="7" key="1">
    <citation type="submission" date="2022-03" db="EMBL/GenBank/DDBJ databases">
        <authorList>
            <person name="Martin C."/>
        </authorList>
    </citation>
    <scope>NUCLEOTIDE SEQUENCE</scope>
</reference>
<dbReference type="PANTHER" id="PTHR43899">
    <property type="entry name" value="RH59310P"/>
    <property type="match status" value="1"/>
</dbReference>
<dbReference type="Pfam" id="PF00106">
    <property type="entry name" value="adh_short"/>
    <property type="match status" value="1"/>
</dbReference>
<comment type="caution">
    <text evidence="7">The sequence shown here is derived from an EMBL/GenBank/DDBJ whole genome shotgun (WGS) entry which is preliminary data.</text>
</comment>
<evidence type="ECO:0000256" key="3">
    <source>
        <dbReference type="ARBA" id="ARBA00022857"/>
    </source>
</evidence>
<keyword evidence="3" id="KW-0521">NADP</keyword>
<dbReference type="Gene3D" id="3.40.50.720">
    <property type="entry name" value="NAD(P)-binding Rossmann-like Domain"/>
    <property type="match status" value="1"/>
</dbReference>
<keyword evidence="6" id="KW-0472">Membrane</keyword>
<evidence type="ECO:0000256" key="6">
    <source>
        <dbReference type="SAM" id="Phobius"/>
    </source>
</evidence>